<feature type="domain" description="Reverse transcriptase" evidence="2">
    <location>
        <begin position="150"/>
        <end position="250"/>
    </location>
</feature>
<dbReference type="PANTHER" id="PTHR37984">
    <property type="entry name" value="PROTEIN CBG26694"/>
    <property type="match status" value="1"/>
</dbReference>
<sequence>MTFGEFRFGVNKEGSYRLEVPISSEFSAIDSDFSSSDEELSSSRFVDTKASGKLAKIFSDTSFESSADSVISSDSDSVDSFNFIDKSAAIGKLHLPKELQGKIVHDPRQQWKIHQGQVEQGIRRHKQGWIERDKKEENIGSHQKSPMCGLKEDDEAKTAFITPYGVFCYRTMPFGLKNAGATYQRMMQKCLATQIGKNVQVYINDVVITSKKGTTLIEDLKETFDNLDKFCLKLNPTKCSFGVPGELLGFLVSARGIEANPEKIQAIVTMRKPTKLKEIQQLTGRVAALSRFVARLGEKALPSYALIKQGDKFQWNEEADRAFENLKRTISTPPILVAPKEKEPLLLYIAATPQVVSTALVMNQCDAINESMMAYKEMYNELEKLFDGCEVNHISRLSNDEADVLANIGSQCLAIPPGVFWEEISERSTKPMKPKKKEKDEKPSGVTKESLEEDEDHELVMMVQTPWMQAYIS</sequence>
<dbReference type="Pfam" id="PF00078">
    <property type="entry name" value="RVT_1"/>
    <property type="match status" value="1"/>
</dbReference>
<proteinExistence type="predicted"/>
<dbReference type="PANTHER" id="PTHR37984:SF5">
    <property type="entry name" value="PROTEIN NYNRIN-LIKE"/>
    <property type="match status" value="1"/>
</dbReference>
<comment type="caution">
    <text evidence="3">The sequence shown here is derived from an EMBL/GenBank/DDBJ whole genome shotgun (WGS) entry which is preliminary data.</text>
</comment>
<protein>
    <recommendedName>
        <fullName evidence="2">Reverse transcriptase domain-containing protein</fullName>
    </recommendedName>
</protein>
<dbReference type="AlphaFoldDB" id="A0AAD8QZJ9"/>
<evidence type="ECO:0000313" key="4">
    <source>
        <dbReference type="Proteomes" id="UP001231189"/>
    </source>
</evidence>
<reference evidence="3" key="1">
    <citation type="submission" date="2023-07" db="EMBL/GenBank/DDBJ databases">
        <title>A chromosome-level genome assembly of Lolium multiflorum.</title>
        <authorList>
            <person name="Chen Y."/>
            <person name="Copetti D."/>
            <person name="Kolliker R."/>
            <person name="Studer B."/>
        </authorList>
    </citation>
    <scope>NUCLEOTIDE SEQUENCE</scope>
    <source>
        <strain evidence="3">02402/16</strain>
        <tissue evidence="3">Leaf</tissue>
    </source>
</reference>
<evidence type="ECO:0000313" key="3">
    <source>
        <dbReference type="EMBL" id="KAK1610719.1"/>
    </source>
</evidence>
<gene>
    <name evidence="3" type="ORF">QYE76_034392</name>
</gene>
<dbReference type="InterPro" id="IPR050951">
    <property type="entry name" value="Retrovirus_Pol_polyprotein"/>
</dbReference>
<feature type="region of interest" description="Disordered" evidence="1">
    <location>
        <begin position="426"/>
        <end position="458"/>
    </location>
</feature>
<dbReference type="EMBL" id="JAUUTY010000007">
    <property type="protein sequence ID" value="KAK1610719.1"/>
    <property type="molecule type" value="Genomic_DNA"/>
</dbReference>
<dbReference type="Gene3D" id="3.30.70.270">
    <property type="match status" value="2"/>
</dbReference>
<dbReference type="Gene3D" id="3.10.10.10">
    <property type="entry name" value="HIV Type 1 Reverse Transcriptase, subunit A, domain 1"/>
    <property type="match status" value="1"/>
</dbReference>
<organism evidence="3 4">
    <name type="scientific">Lolium multiflorum</name>
    <name type="common">Italian ryegrass</name>
    <name type="synonym">Lolium perenne subsp. multiflorum</name>
    <dbReference type="NCBI Taxonomy" id="4521"/>
    <lineage>
        <taxon>Eukaryota</taxon>
        <taxon>Viridiplantae</taxon>
        <taxon>Streptophyta</taxon>
        <taxon>Embryophyta</taxon>
        <taxon>Tracheophyta</taxon>
        <taxon>Spermatophyta</taxon>
        <taxon>Magnoliopsida</taxon>
        <taxon>Liliopsida</taxon>
        <taxon>Poales</taxon>
        <taxon>Poaceae</taxon>
        <taxon>BOP clade</taxon>
        <taxon>Pooideae</taxon>
        <taxon>Poodae</taxon>
        <taxon>Poeae</taxon>
        <taxon>Poeae Chloroplast Group 2 (Poeae type)</taxon>
        <taxon>Loliodinae</taxon>
        <taxon>Loliinae</taxon>
        <taxon>Lolium</taxon>
    </lineage>
</organism>
<dbReference type="InterPro" id="IPR043502">
    <property type="entry name" value="DNA/RNA_pol_sf"/>
</dbReference>
<dbReference type="InterPro" id="IPR043128">
    <property type="entry name" value="Rev_trsase/Diguanyl_cyclase"/>
</dbReference>
<name>A0AAD8QZJ9_LOLMU</name>
<dbReference type="SUPFAM" id="SSF56672">
    <property type="entry name" value="DNA/RNA polymerases"/>
    <property type="match status" value="1"/>
</dbReference>
<dbReference type="CDD" id="cd01647">
    <property type="entry name" value="RT_LTR"/>
    <property type="match status" value="1"/>
</dbReference>
<dbReference type="Proteomes" id="UP001231189">
    <property type="component" value="Unassembled WGS sequence"/>
</dbReference>
<accession>A0AAD8QZJ9</accession>
<keyword evidence="4" id="KW-1185">Reference proteome</keyword>
<dbReference type="InterPro" id="IPR000477">
    <property type="entry name" value="RT_dom"/>
</dbReference>
<evidence type="ECO:0000259" key="2">
    <source>
        <dbReference type="Pfam" id="PF00078"/>
    </source>
</evidence>
<evidence type="ECO:0000256" key="1">
    <source>
        <dbReference type="SAM" id="MobiDB-lite"/>
    </source>
</evidence>